<keyword evidence="2" id="KW-1185">Reference proteome</keyword>
<sequence length="210" mass="23901">MSNTPTVNSGLDIPESIVSVLFPISDCGLLTSQNASALTLINFNEKNLPNTTSATPVTWLENEKLFTPATGMINDPNKSSFLRSQCPIPPLSEIEDILDKAKAAHESGHKSFLYLIKDTHMRLPLWVLTYWKYVYTIKTHQDLWRRAKQWLHDHSFIGRDVTFFNAVPWQWSSQNLGDALYLTKFLSDQWLGAENVNQMLARAGILQELH</sequence>
<protein>
    <submittedName>
        <fullName evidence="1">Uncharacterized protein</fullName>
    </submittedName>
</protein>
<organism evidence="1 2">
    <name type="scientific">Dendrothele bispora (strain CBS 962.96)</name>
    <dbReference type="NCBI Taxonomy" id="1314807"/>
    <lineage>
        <taxon>Eukaryota</taxon>
        <taxon>Fungi</taxon>
        <taxon>Dikarya</taxon>
        <taxon>Basidiomycota</taxon>
        <taxon>Agaricomycotina</taxon>
        <taxon>Agaricomycetes</taxon>
        <taxon>Agaricomycetidae</taxon>
        <taxon>Agaricales</taxon>
        <taxon>Agaricales incertae sedis</taxon>
        <taxon>Dendrothele</taxon>
    </lineage>
</organism>
<dbReference type="OrthoDB" id="2979847at2759"/>
<proteinExistence type="predicted"/>
<dbReference type="Proteomes" id="UP000297245">
    <property type="component" value="Unassembled WGS sequence"/>
</dbReference>
<dbReference type="EMBL" id="ML179112">
    <property type="protein sequence ID" value="THU99887.1"/>
    <property type="molecule type" value="Genomic_DNA"/>
</dbReference>
<evidence type="ECO:0000313" key="2">
    <source>
        <dbReference type="Proteomes" id="UP000297245"/>
    </source>
</evidence>
<evidence type="ECO:0000313" key="1">
    <source>
        <dbReference type="EMBL" id="THU99887.1"/>
    </source>
</evidence>
<dbReference type="AlphaFoldDB" id="A0A4S8MBL9"/>
<gene>
    <name evidence="1" type="ORF">K435DRAFT_855256</name>
</gene>
<name>A0A4S8MBL9_DENBC</name>
<reference evidence="1 2" key="1">
    <citation type="journal article" date="2019" name="Nat. Ecol. Evol.">
        <title>Megaphylogeny resolves global patterns of mushroom evolution.</title>
        <authorList>
            <person name="Varga T."/>
            <person name="Krizsan K."/>
            <person name="Foldi C."/>
            <person name="Dima B."/>
            <person name="Sanchez-Garcia M."/>
            <person name="Sanchez-Ramirez S."/>
            <person name="Szollosi G.J."/>
            <person name="Szarkandi J.G."/>
            <person name="Papp V."/>
            <person name="Albert L."/>
            <person name="Andreopoulos W."/>
            <person name="Angelini C."/>
            <person name="Antonin V."/>
            <person name="Barry K.W."/>
            <person name="Bougher N.L."/>
            <person name="Buchanan P."/>
            <person name="Buyck B."/>
            <person name="Bense V."/>
            <person name="Catcheside P."/>
            <person name="Chovatia M."/>
            <person name="Cooper J."/>
            <person name="Damon W."/>
            <person name="Desjardin D."/>
            <person name="Finy P."/>
            <person name="Geml J."/>
            <person name="Haridas S."/>
            <person name="Hughes K."/>
            <person name="Justo A."/>
            <person name="Karasinski D."/>
            <person name="Kautmanova I."/>
            <person name="Kiss B."/>
            <person name="Kocsube S."/>
            <person name="Kotiranta H."/>
            <person name="LaButti K.M."/>
            <person name="Lechner B.E."/>
            <person name="Liimatainen K."/>
            <person name="Lipzen A."/>
            <person name="Lukacs Z."/>
            <person name="Mihaltcheva S."/>
            <person name="Morgado L.N."/>
            <person name="Niskanen T."/>
            <person name="Noordeloos M.E."/>
            <person name="Ohm R.A."/>
            <person name="Ortiz-Santana B."/>
            <person name="Ovrebo C."/>
            <person name="Racz N."/>
            <person name="Riley R."/>
            <person name="Savchenko A."/>
            <person name="Shiryaev A."/>
            <person name="Soop K."/>
            <person name="Spirin V."/>
            <person name="Szebenyi C."/>
            <person name="Tomsovsky M."/>
            <person name="Tulloss R.E."/>
            <person name="Uehling J."/>
            <person name="Grigoriev I.V."/>
            <person name="Vagvolgyi C."/>
            <person name="Papp T."/>
            <person name="Martin F.M."/>
            <person name="Miettinen O."/>
            <person name="Hibbett D.S."/>
            <person name="Nagy L.G."/>
        </authorList>
    </citation>
    <scope>NUCLEOTIDE SEQUENCE [LARGE SCALE GENOMIC DNA]</scope>
    <source>
        <strain evidence="1 2">CBS 962.96</strain>
    </source>
</reference>
<accession>A0A4S8MBL9</accession>